<sequence>MRAPLLFLVHQSDLKISRQRHLYSLDDKRQNLRRFKCDVSIVVRNADQCVTVVAFFDDWEHEGRVKNRGIDHPTPCLLLAAKWGVQSETIDGATRRKKALTFGFALRHNGRLRTRRSHAPTPHSRILKRNRSETE</sequence>
<gene>
    <name evidence="2" type="ORF">APZ42_017511</name>
</gene>
<dbReference type="EMBL" id="LRGB01000687">
    <property type="protein sequence ID" value="KZS16882.1"/>
    <property type="molecule type" value="Genomic_DNA"/>
</dbReference>
<evidence type="ECO:0000313" key="2">
    <source>
        <dbReference type="EMBL" id="KZS16882.1"/>
    </source>
</evidence>
<dbReference type="AlphaFoldDB" id="A0A162CKD6"/>
<dbReference type="Proteomes" id="UP000076858">
    <property type="component" value="Unassembled WGS sequence"/>
</dbReference>
<comment type="caution">
    <text evidence="2">The sequence shown here is derived from an EMBL/GenBank/DDBJ whole genome shotgun (WGS) entry which is preliminary data.</text>
</comment>
<protein>
    <submittedName>
        <fullName evidence="2">Uncharacterized protein</fullName>
    </submittedName>
</protein>
<organism evidence="2 3">
    <name type="scientific">Daphnia magna</name>
    <dbReference type="NCBI Taxonomy" id="35525"/>
    <lineage>
        <taxon>Eukaryota</taxon>
        <taxon>Metazoa</taxon>
        <taxon>Ecdysozoa</taxon>
        <taxon>Arthropoda</taxon>
        <taxon>Crustacea</taxon>
        <taxon>Branchiopoda</taxon>
        <taxon>Diplostraca</taxon>
        <taxon>Cladocera</taxon>
        <taxon>Anomopoda</taxon>
        <taxon>Daphniidae</taxon>
        <taxon>Daphnia</taxon>
    </lineage>
</organism>
<evidence type="ECO:0000256" key="1">
    <source>
        <dbReference type="SAM" id="MobiDB-lite"/>
    </source>
</evidence>
<keyword evidence="3" id="KW-1185">Reference proteome</keyword>
<name>A0A162CKD6_9CRUS</name>
<accession>A0A162CKD6</accession>
<reference evidence="2 3" key="1">
    <citation type="submission" date="2016-03" db="EMBL/GenBank/DDBJ databases">
        <title>EvidentialGene: Evidence-directed Construction of Genes on Genomes.</title>
        <authorList>
            <person name="Gilbert D.G."/>
            <person name="Choi J.-H."/>
            <person name="Mockaitis K."/>
            <person name="Colbourne J."/>
            <person name="Pfrender M."/>
        </authorList>
    </citation>
    <scope>NUCLEOTIDE SEQUENCE [LARGE SCALE GENOMIC DNA]</scope>
    <source>
        <strain evidence="2 3">Xinb3</strain>
        <tissue evidence="2">Complete organism</tissue>
    </source>
</reference>
<proteinExistence type="predicted"/>
<evidence type="ECO:0000313" key="3">
    <source>
        <dbReference type="Proteomes" id="UP000076858"/>
    </source>
</evidence>
<feature type="region of interest" description="Disordered" evidence="1">
    <location>
        <begin position="113"/>
        <end position="135"/>
    </location>
</feature>